<dbReference type="EMBL" id="CAJEWN010000013">
    <property type="protein sequence ID" value="CAD2133174.1"/>
    <property type="molecule type" value="Genomic_DNA"/>
</dbReference>
<accession>A0A6V7TTC8</accession>
<proteinExistence type="predicted"/>
<organism evidence="1 2">
    <name type="scientific">Meloidogyne enterolobii</name>
    <name type="common">Root-knot nematode worm</name>
    <name type="synonym">Meloidogyne mayaguensis</name>
    <dbReference type="NCBI Taxonomy" id="390850"/>
    <lineage>
        <taxon>Eukaryota</taxon>
        <taxon>Metazoa</taxon>
        <taxon>Ecdysozoa</taxon>
        <taxon>Nematoda</taxon>
        <taxon>Chromadorea</taxon>
        <taxon>Rhabditida</taxon>
        <taxon>Tylenchina</taxon>
        <taxon>Tylenchomorpha</taxon>
        <taxon>Tylenchoidea</taxon>
        <taxon>Meloidogynidae</taxon>
        <taxon>Meloidogyninae</taxon>
        <taxon>Meloidogyne</taxon>
    </lineage>
</organism>
<dbReference type="Proteomes" id="UP000580250">
    <property type="component" value="Unassembled WGS sequence"/>
</dbReference>
<evidence type="ECO:0000313" key="2">
    <source>
        <dbReference type="Proteomes" id="UP000580250"/>
    </source>
</evidence>
<dbReference type="AlphaFoldDB" id="A0A6V7TTC8"/>
<name>A0A6V7TTC8_MELEN</name>
<comment type="caution">
    <text evidence="1">The sequence shown here is derived from an EMBL/GenBank/DDBJ whole genome shotgun (WGS) entry which is preliminary data.</text>
</comment>
<reference evidence="1 2" key="1">
    <citation type="submission" date="2020-08" db="EMBL/GenBank/DDBJ databases">
        <authorList>
            <person name="Koutsovoulos G."/>
            <person name="Danchin GJ E."/>
        </authorList>
    </citation>
    <scope>NUCLEOTIDE SEQUENCE [LARGE SCALE GENOMIC DNA]</scope>
</reference>
<evidence type="ECO:0000313" key="1">
    <source>
        <dbReference type="EMBL" id="CAD2133174.1"/>
    </source>
</evidence>
<sequence>MHHHLSLAQLIVLPQDFDFLEDLTTSSRRRRSVLTNSERDILPPAIFPVATSFLSPLATPEKDNEEINVLNSTTKSNQQHRFLNLITEKSDKPQSEIVETICLQNGACTCAELSCTVKCSSCARLTFGELCENINTPEGRKFVFHRMITN</sequence>
<dbReference type="OrthoDB" id="9998011at2759"/>
<gene>
    <name evidence="1" type="ORF">MENT_LOCUS3884</name>
</gene>
<protein>
    <submittedName>
        <fullName evidence="1">Uncharacterized protein</fullName>
    </submittedName>
</protein>